<dbReference type="InterPro" id="IPR036069">
    <property type="entry name" value="DUF34/NIF3_sf"/>
</dbReference>
<name>A0A558AYV6_9STAP</name>
<dbReference type="SUPFAM" id="SSF102705">
    <property type="entry name" value="NIF3 (NGG1p interacting factor 3)-like"/>
    <property type="match status" value="1"/>
</dbReference>
<evidence type="ECO:0000256" key="5">
    <source>
        <dbReference type="PIRSR" id="PIRSR602678-1"/>
    </source>
</evidence>
<feature type="binding site" evidence="5">
    <location>
        <position position="64"/>
    </location>
    <ligand>
        <name>a divalent metal cation</name>
        <dbReference type="ChEBI" id="CHEBI:60240"/>
        <label>2</label>
    </ligand>
</feature>
<feature type="binding site" evidence="5">
    <location>
        <position position="324"/>
    </location>
    <ligand>
        <name>a divalent metal cation</name>
        <dbReference type="ChEBI" id="CHEBI:60240"/>
        <label>1</label>
    </ligand>
</feature>
<dbReference type="InterPro" id="IPR015867">
    <property type="entry name" value="N-reg_PII/ATP_PRibTrfase_C"/>
</dbReference>
<sequence>MKVGELMTILDEIAPFKDSEKWDNTGLLVGNGEDEVTGILTTLDCAHETVDEAIEVGANVIIAHHPLIFPNVNQVVESGVGAVIRHLIRNDISLIAMHTNLDHQPEGVSHMIAAVLGVAETEVLIKHEYFYKKLRVNIPKENAEQLKQDLVHAGVGHQGDYSECFFQYPVKGQFRPGYAADPHIGTQGELEHVDEYIVEAIFEAAHEKQVIEALVASHPYEEPAYDVLTLKKPSDKGLGVKFDYSGTLTDLVALIRDRTGHPVVNVVDAGNDGIKKVGIIGGSGMSYISEAFSEGIDVLITGDVKYHEAYDAKLAGRSIIDAGHYIEALMAEGMKKLIEKRTDISVHATEINTSPFE</sequence>
<dbReference type="Gene3D" id="3.30.70.120">
    <property type="match status" value="1"/>
</dbReference>
<evidence type="ECO:0000256" key="1">
    <source>
        <dbReference type="ARBA" id="ARBA00006964"/>
    </source>
</evidence>
<protein>
    <recommendedName>
        <fullName evidence="2 4">GTP cyclohydrolase 1 type 2 homolog</fullName>
    </recommendedName>
</protein>
<evidence type="ECO:0000313" key="6">
    <source>
        <dbReference type="EMBL" id="TVT29442.1"/>
    </source>
</evidence>
<keyword evidence="7" id="KW-1185">Reference proteome</keyword>
<comment type="caution">
    <text evidence="6">The sequence shown here is derived from an EMBL/GenBank/DDBJ whole genome shotgun (WGS) entry which is preliminary data.</text>
</comment>
<dbReference type="FunFam" id="3.40.1390.30:FF:000001">
    <property type="entry name" value="GTP cyclohydrolase 1 type 2"/>
    <property type="match status" value="1"/>
</dbReference>
<dbReference type="Proteomes" id="UP000315103">
    <property type="component" value="Unassembled WGS sequence"/>
</dbReference>
<evidence type="ECO:0000256" key="2">
    <source>
        <dbReference type="ARBA" id="ARBA00022112"/>
    </source>
</evidence>
<dbReference type="Pfam" id="PF01784">
    <property type="entry name" value="DUF34_NIF3"/>
    <property type="match status" value="1"/>
</dbReference>
<dbReference type="NCBIfam" id="TIGR00486">
    <property type="entry name" value="YbgI_SA1388"/>
    <property type="match status" value="1"/>
</dbReference>
<evidence type="ECO:0000313" key="7">
    <source>
        <dbReference type="Proteomes" id="UP000315103"/>
    </source>
</evidence>
<reference evidence="6 7" key="1">
    <citation type="submission" date="2019-07" db="EMBL/GenBank/DDBJ databases">
        <title>Salinicoccus cyprini sp. nov., isolated from gastro-intestinal tract of mirror carp, Cyprinus carpio var. specularis, collected from Gobind Sagar Reservoir, Himachal Pradesh, India.</title>
        <authorList>
            <person name="Talwar C."/>
            <person name="Singh A.K."/>
            <person name="Lal R."/>
            <person name="Negi R.K."/>
        </authorList>
    </citation>
    <scope>NUCLEOTIDE SEQUENCE [LARGE SCALE GENOMIC DNA]</scope>
    <source>
        <strain evidence="6 7">CT19</strain>
    </source>
</reference>
<dbReference type="PANTHER" id="PTHR13799">
    <property type="entry name" value="NGG1 INTERACTING FACTOR 3"/>
    <property type="match status" value="1"/>
</dbReference>
<feature type="binding site" evidence="5">
    <location>
        <position position="102"/>
    </location>
    <ligand>
        <name>a divalent metal cation</name>
        <dbReference type="ChEBI" id="CHEBI:60240"/>
        <label>1</label>
    </ligand>
</feature>
<dbReference type="EMBL" id="VMSJ01000001">
    <property type="protein sequence ID" value="TVT29442.1"/>
    <property type="molecule type" value="Genomic_DNA"/>
</dbReference>
<proteinExistence type="inferred from homology"/>
<dbReference type="Gene3D" id="3.40.1390.30">
    <property type="entry name" value="NIF3 (NGG1p interacting factor 3)-like"/>
    <property type="match status" value="1"/>
</dbReference>
<organism evidence="6 7">
    <name type="scientific">Salinicoccus cyprini</name>
    <dbReference type="NCBI Taxonomy" id="2493691"/>
    <lineage>
        <taxon>Bacteria</taxon>
        <taxon>Bacillati</taxon>
        <taxon>Bacillota</taxon>
        <taxon>Bacilli</taxon>
        <taxon>Bacillales</taxon>
        <taxon>Staphylococcaceae</taxon>
        <taxon>Salinicoccus</taxon>
    </lineage>
</organism>
<dbReference type="PIRSF" id="PIRSF037489">
    <property type="entry name" value="UCP037489_NIF3_YqfO"/>
    <property type="match status" value="1"/>
</dbReference>
<feature type="binding site" evidence="5">
    <location>
        <position position="327"/>
    </location>
    <ligand>
        <name>a divalent metal cation</name>
        <dbReference type="ChEBI" id="CHEBI:60240"/>
        <label>1</label>
    </ligand>
</feature>
<evidence type="ECO:0000256" key="4">
    <source>
        <dbReference type="PIRNR" id="PIRNR037489"/>
    </source>
</evidence>
<accession>A0A558AYV6</accession>
<evidence type="ECO:0000256" key="3">
    <source>
        <dbReference type="ARBA" id="ARBA00022723"/>
    </source>
</evidence>
<dbReference type="InterPro" id="IPR017221">
    <property type="entry name" value="DUF34/NIF3_bac"/>
</dbReference>
<comment type="similarity">
    <text evidence="1 4">Belongs to the GTP cyclohydrolase I type 2/NIF3 family.</text>
</comment>
<feature type="binding site" evidence="5">
    <location>
        <position position="65"/>
    </location>
    <ligand>
        <name>a divalent metal cation</name>
        <dbReference type="ChEBI" id="CHEBI:60240"/>
        <label>1</label>
    </ligand>
</feature>
<keyword evidence="3 4" id="KW-0479">Metal-binding</keyword>
<gene>
    <name evidence="6" type="ORF">FO441_03930</name>
</gene>
<dbReference type="OrthoDB" id="9792792at2"/>
<dbReference type="GO" id="GO:0046872">
    <property type="term" value="F:metal ion binding"/>
    <property type="evidence" value="ECO:0007669"/>
    <property type="project" value="UniProtKB-UniRule"/>
</dbReference>
<dbReference type="GO" id="GO:0005737">
    <property type="term" value="C:cytoplasm"/>
    <property type="evidence" value="ECO:0007669"/>
    <property type="project" value="TreeGrafter"/>
</dbReference>
<dbReference type="InterPro" id="IPR002678">
    <property type="entry name" value="DUF34/NIF3"/>
</dbReference>
<dbReference type="PANTHER" id="PTHR13799:SF14">
    <property type="entry name" value="GTP CYCLOHYDROLASE 1 TYPE 2 HOMOLOG"/>
    <property type="match status" value="1"/>
</dbReference>
<dbReference type="RefSeq" id="WP_145286062.1">
    <property type="nucleotide sequence ID" value="NZ_VMSJ01000001.1"/>
</dbReference>
<dbReference type="AlphaFoldDB" id="A0A558AYV6"/>